<feature type="transmembrane region" description="Helical" evidence="8">
    <location>
        <begin position="66"/>
        <end position="83"/>
    </location>
</feature>
<dbReference type="Gene3D" id="1.10.3470.10">
    <property type="entry name" value="ABC transporter involved in vitamin B12 uptake, BtuC"/>
    <property type="match status" value="1"/>
</dbReference>
<dbReference type="GO" id="GO:0022857">
    <property type="term" value="F:transmembrane transporter activity"/>
    <property type="evidence" value="ECO:0007669"/>
    <property type="project" value="InterPro"/>
</dbReference>
<evidence type="ECO:0000256" key="1">
    <source>
        <dbReference type="ARBA" id="ARBA00004651"/>
    </source>
</evidence>
<keyword evidence="10" id="KW-1185">Reference proteome</keyword>
<keyword evidence="4" id="KW-1003">Cell membrane</keyword>
<dbReference type="InterPro" id="IPR000522">
    <property type="entry name" value="ABC_transptr_permease_BtuC"/>
</dbReference>
<feature type="transmembrane region" description="Helical" evidence="8">
    <location>
        <begin position="314"/>
        <end position="334"/>
    </location>
</feature>
<evidence type="ECO:0000256" key="6">
    <source>
        <dbReference type="ARBA" id="ARBA00022989"/>
    </source>
</evidence>
<dbReference type="EMBL" id="JAFBEB010000005">
    <property type="protein sequence ID" value="MBM7590359.1"/>
    <property type="molecule type" value="Genomic_DNA"/>
</dbReference>
<evidence type="ECO:0000313" key="9">
    <source>
        <dbReference type="EMBL" id="MBM7590359.1"/>
    </source>
</evidence>
<comment type="subcellular location">
    <subcellularLocation>
        <location evidence="1">Cell membrane</location>
        <topology evidence="1">Multi-pass membrane protein</topology>
    </subcellularLocation>
</comment>
<feature type="transmembrane region" description="Helical" evidence="8">
    <location>
        <begin position="284"/>
        <end position="302"/>
    </location>
</feature>
<feature type="transmembrane region" description="Helical" evidence="8">
    <location>
        <begin position="12"/>
        <end position="30"/>
    </location>
</feature>
<keyword evidence="7 8" id="KW-0472">Membrane</keyword>
<comment type="caution">
    <text evidence="9">The sequence shown here is derived from an EMBL/GenBank/DDBJ whole genome shotgun (WGS) entry which is preliminary data.</text>
</comment>
<gene>
    <name evidence="9" type="ORF">JOD01_001963</name>
</gene>
<keyword evidence="5 8" id="KW-0812">Transmembrane</keyword>
<feature type="transmembrane region" description="Helical" evidence="8">
    <location>
        <begin position="245"/>
        <end position="272"/>
    </location>
</feature>
<evidence type="ECO:0000256" key="3">
    <source>
        <dbReference type="ARBA" id="ARBA00022448"/>
    </source>
</evidence>
<proteinExistence type="inferred from homology"/>
<dbReference type="FunFam" id="1.10.3470.10:FF:000001">
    <property type="entry name" value="Vitamin B12 ABC transporter permease BtuC"/>
    <property type="match status" value="1"/>
</dbReference>
<keyword evidence="6 8" id="KW-1133">Transmembrane helix</keyword>
<keyword evidence="3" id="KW-0813">Transport</keyword>
<name>A0A939BUD5_9BACL</name>
<dbReference type="Pfam" id="PF01032">
    <property type="entry name" value="FecCD"/>
    <property type="match status" value="1"/>
</dbReference>
<reference evidence="9" key="1">
    <citation type="submission" date="2021-01" db="EMBL/GenBank/DDBJ databases">
        <title>Genomic Encyclopedia of Type Strains, Phase IV (KMG-IV): sequencing the most valuable type-strain genomes for metagenomic binning, comparative biology and taxonomic classification.</title>
        <authorList>
            <person name="Goeker M."/>
        </authorList>
    </citation>
    <scope>NUCLEOTIDE SEQUENCE</scope>
    <source>
        <strain evidence="9">DSM 25523</strain>
    </source>
</reference>
<comment type="similarity">
    <text evidence="2">Belongs to the binding-protein-dependent transport system permease family. FecCD subfamily.</text>
</comment>
<dbReference type="InterPro" id="IPR037294">
    <property type="entry name" value="ABC_BtuC-like"/>
</dbReference>
<dbReference type="CDD" id="cd06550">
    <property type="entry name" value="TM_ABC_iron-siderophores_like"/>
    <property type="match status" value="1"/>
</dbReference>
<dbReference type="Proteomes" id="UP000717624">
    <property type="component" value="Unassembled WGS sequence"/>
</dbReference>
<evidence type="ECO:0000256" key="2">
    <source>
        <dbReference type="ARBA" id="ARBA00007935"/>
    </source>
</evidence>
<dbReference type="PANTHER" id="PTHR30472">
    <property type="entry name" value="FERRIC ENTEROBACTIN TRANSPORT SYSTEM PERMEASE PROTEIN"/>
    <property type="match status" value="1"/>
</dbReference>
<feature type="transmembrane region" description="Helical" evidence="8">
    <location>
        <begin position="121"/>
        <end position="145"/>
    </location>
</feature>
<dbReference type="PANTHER" id="PTHR30472:SF64">
    <property type="entry name" value="IRON(3+)-HYDROXAMATE IMPORT SYSTEM PERMEASE PROTEIN FHUG"/>
    <property type="match status" value="1"/>
</dbReference>
<dbReference type="GO" id="GO:0005886">
    <property type="term" value="C:plasma membrane"/>
    <property type="evidence" value="ECO:0007669"/>
    <property type="project" value="UniProtKB-SubCell"/>
</dbReference>
<accession>A0A939BUD5</accession>
<dbReference type="AlphaFoldDB" id="A0A939BUD5"/>
<evidence type="ECO:0000313" key="10">
    <source>
        <dbReference type="Proteomes" id="UP000717624"/>
    </source>
</evidence>
<dbReference type="SUPFAM" id="SSF81345">
    <property type="entry name" value="ABC transporter involved in vitamin B12 uptake, BtuC"/>
    <property type="match status" value="1"/>
</dbReference>
<evidence type="ECO:0000256" key="5">
    <source>
        <dbReference type="ARBA" id="ARBA00022692"/>
    </source>
</evidence>
<feature type="transmembrane region" description="Helical" evidence="8">
    <location>
        <begin position="199"/>
        <end position="218"/>
    </location>
</feature>
<feature type="transmembrane region" description="Helical" evidence="8">
    <location>
        <begin position="157"/>
        <end position="178"/>
    </location>
</feature>
<organism evidence="9 10">
    <name type="scientific">Brevibacillus fulvus</name>
    <dbReference type="NCBI Taxonomy" id="1125967"/>
    <lineage>
        <taxon>Bacteria</taxon>
        <taxon>Bacillati</taxon>
        <taxon>Bacillota</taxon>
        <taxon>Bacilli</taxon>
        <taxon>Bacillales</taxon>
        <taxon>Paenibacillaceae</taxon>
        <taxon>Brevibacillus</taxon>
    </lineage>
</organism>
<evidence type="ECO:0000256" key="8">
    <source>
        <dbReference type="SAM" id="Phobius"/>
    </source>
</evidence>
<evidence type="ECO:0000256" key="4">
    <source>
        <dbReference type="ARBA" id="ARBA00022475"/>
    </source>
</evidence>
<dbReference type="GO" id="GO:0033214">
    <property type="term" value="P:siderophore-iron import into cell"/>
    <property type="evidence" value="ECO:0007669"/>
    <property type="project" value="TreeGrafter"/>
</dbReference>
<feature type="transmembrane region" description="Helical" evidence="8">
    <location>
        <begin position="95"/>
        <end position="114"/>
    </location>
</feature>
<protein>
    <submittedName>
        <fullName evidence="9">Iron complex transport system permease protein</fullName>
    </submittedName>
</protein>
<sequence>MEILSARRRKAFAVGGLMLAVAICTMVLSLNTGTIWLSPITIVQTLFGFGDADAAMVLFDYRLPRILVCALAGIGLAVSGSILQGISRNSLADPGILGLHAGASCGLIVFITFFRSLEDPLALFIPLFTFAGGTIAALLIFLLAYNRQTGLQPVRMILVGIAVTAGFSAISLFFSLRLDEDTYSFTSRWLVGSVWGRDWENVYALFPWVTIFTCYSLWRARILDAFSLGDERAIGIGVALQRERLWLLLSAVALSSASVAMVGGVGFIGLVAPHLAKRLVGSTAKYQIPVAALIGLIILAAADMIGRTLFLPNSIPAGVIVAAVGAPYFLFLLVKAKS</sequence>
<evidence type="ECO:0000256" key="7">
    <source>
        <dbReference type="ARBA" id="ARBA00023136"/>
    </source>
</evidence>